<protein>
    <submittedName>
        <fullName evidence="1">Uncharacterized protein</fullName>
    </submittedName>
</protein>
<evidence type="ECO:0000313" key="1">
    <source>
        <dbReference type="EMBL" id="SUU83552.1"/>
    </source>
</evidence>
<name>A0A380W3N6_AFIFE</name>
<gene>
    <name evidence="1" type="ORF">NCTC12722_00720</name>
</gene>
<accession>A0A380W3N6</accession>
<proteinExistence type="predicted"/>
<dbReference type="Proteomes" id="UP000254343">
    <property type="component" value="Unassembled WGS sequence"/>
</dbReference>
<dbReference type="EMBL" id="UIGB01000001">
    <property type="protein sequence ID" value="SUU83552.1"/>
    <property type="molecule type" value="Genomic_DNA"/>
</dbReference>
<dbReference type="AlphaFoldDB" id="A0A380W3N6"/>
<sequence length="91" mass="10765">MPCDGQVSVTEGNARARLSQWLCHRDRKGSFRRKADMASAEVDFADNKRNRRRMAMLLRWFGGILYCSLESRSVRIRYDYKRTDKWIFSIG</sequence>
<reference evidence="1 2" key="1">
    <citation type="submission" date="2018-06" db="EMBL/GenBank/DDBJ databases">
        <authorList>
            <consortium name="Pathogen Informatics"/>
            <person name="Doyle S."/>
        </authorList>
    </citation>
    <scope>NUCLEOTIDE SEQUENCE [LARGE SCALE GENOMIC DNA]</scope>
    <source>
        <strain evidence="1 2">NCTC12722</strain>
    </source>
</reference>
<evidence type="ECO:0000313" key="2">
    <source>
        <dbReference type="Proteomes" id="UP000254343"/>
    </source>
</evidence>
<organism evidence="1 2">
    <name type="scientific">Afipia felis</name>
    <name type="common">Cat scratch disease bacillus</name>
    <dbReference type="NCBI Taxonomy" id="1035"/>
    <lineage>
        <taxon>Bacteria</taxon>
        <taxon>Pseudomonadati</taxon>
        <taxon>Pseudomonadota</taxon>
        <taxon>Alphaproteobacteria</taxon>
        <taxon>Hyphomicrobiales</taxon>
        <taxon>Nitrobacteraceae</taxon>
        <taxon>Afipia</taxon>
    </lineage>
</organism>